<dbReference type="PROSITE" id="PS50082">
    <property type="entry name" value="WD_REPEATS_2"/>
    <property type="match status" value="3"/>
</dbReference>
<evidence type="ECO:0000256" key="4">
    <source>
        <dbReference type="SAM" id="Coils"/>
    </source>
</evidence>
<dbReference type="AlphaFoldDB" id="A0ABD3PWQ9"/>
<gene>
    <name evidence="6" type="ORF">HJC23_013398</name>
</gene>
<dbReference type="PANTHER" id="PTHR19878">
    <property type="entry name" value="AUTOPHAGY PROTEIN 16-LIKE"/>
    <property type="match status" value="1"/>
</dbReference>
<comment type="caution">
    <text evidence="6">The sequence shown here is derived from an EMBL/GenBank/DDBJ whole genome shotgun (WGS) entry which is preliminary data.</text>
</comment>
<evidence type="ECO:0000256" key="5">
    <source>
        <dbReference type="SAM" id="MobiDB-lite"/>
    </source>
</evidence>
<dbReference type="SMART" id="SM00320">
    <property type="entry name" value="WD40"/>
    <property type="match status" value="7"/>
</dbReference>
<keyword evidence="2" id="KW-0677">Repeat</keyword>
<dbReference type="InterPro" id="IPR045160">
    <property type="entry name" value="ATG16"/>
</dbReference>
<dbReference type="CDD" id="cd00200">
    <property type="entry name" value="WD40"/>
    <property type="match status" value="1"/>
</dbReference>
<dbReference type="InterPro" id="IPR019775">
    <property type="entry name" value="WD40_repeat_CS"/>
</dbReference>
<dbReference type="Pfam" id="PF00400">
    <property type="entry name" value="WD40"/>
    <property type="match status" value="3"/>
</dbReference>
<dbReference type="Proteomes" id="UP001516023">
    <property type="component" value="Unassembled WGS sequence"/>
</dbReference>
<organism evidence="6 7">
    <name type="scientific">Cyclotella cryptica</name>
    <dbReference type="NCBI Taxonomy" id="29204"/>
    <lineage>
        <taxon>Eukaryota</taxon>
        <taxon>Sar</taxon>
        <taxon>Stramenopiles</taxon>
        <taxon>Ochrophyta</taxon>
        <taxon>Bacillariophyta</taxon>
        <taxon>Coscinodiscophyceae</taxon>
        <taxon>Thalassiosirophycidae</taxon>
        <taxon>Stephanodiscales</taxon>
        <taxon>Stephanodiscaceae</taxon>
        <taxon>Cyclotella</taxon>
    </lineage>
</organism>
<dbReference type="EMBL" id="JABMIG020000105">
    <property type="protein sequence ID" value="KAL3792124.1"/>
    <property type="molecule type" value="Genomic_DNA"/>
</dbReference>
<keyword evidence="1 3" id="KW-0853">WD repeat</keyword>
<keyword evidence="4" id="KW-0175">Coiled coil</keyword>
<evidence type="ECO:0000313" key="6">
    <source>
        <dbReference type="EMBL" id="KAL3792124.1"/>
    </source>
</evidence>
<name>A0ABD3PWQ9_9STRA</name>
<feature type="compositionally biased region" description="Basic and acidic residues" evidence="5">
    <location>
        <begin position="244"/>
        <end position="253"/>
    </location>
</feature>
<reference evidence="6 7" key="1">
    <citation type="journal article" date="2020" name="G3 (Bethesda)">
        <title>Improved Reference Genome for Cyclotella cryptica CCMP332, a Model for Cell Wall Morphogenesis, Salinity Adaptation, and Lipid Production in Diatoms (Bacillariophyta).</title>
        <authorList>
            <person name="Roberts W.R."/>
            <person name="Downey K.M."/>
            <person name="Ruck E.C."/>
            <person name="Traller J.C."/>
            <person name="Alverson A.J."/>
        </authorList>
    </citation>
    <scope>NUCLEOTIDE SEQUENCE [LARGE SCALE GENOMIC DNA]</scope>
    <source>
        <strain evidence="6 7">CCMP332</strain>
    </source>
</reference>
<dbReference type="InterPro" id="IPR001680">
    <property type="entry name" value="WD40_rpt"/>
</dbReference>
<dbReference type="Gene3D" id="2.130.10.10">
    <property type="entry name" value="YVTN repeat-like/Quinoprotein amine dehydrogenase"/>
    <property type="match status" value="2"/>
</dbReference>
<protein>
    <recommendedName>
        <fullName evidence="8">Autophagy-related protein 16 domain-containing protein</fullName>
    </recommendedName>
</protein>
<dbReference type="InterPro" id="IPR015943">
    <property type="entry name" value="WD40/YVTN_repeat-like_dom_sf"/>
</dbReference>
<evidence type="ECO:0000313" key="7">
    <source>
        <dbReference type="Proteomes" id="UP001516023"/>
    </source>
</evidence>
<feature type="repeat" description="WD" evidence="3">
    <location>
        <begin position="357"/>
        <end position="398"/>
    </location>
</feature>
<evidence type="ECO:0000256" key="2">
    <source>
        <dbReference type="ARBA" id="ARBA00022737"/>
    </source>
</evidence>
<accession>A0ABD3PWQ9</accession>
<dbReference type="PRINTS" id="PR00320">
    <property type="entry name" value="GPROTEINBRPT"/>
</dbReference>
<keyword evidence="7" id="KW-1185">Reference proteome</keyword>
<dbReference type="PROSITE" id="PS50294">
    <property type="entry name" value="WD_REPEATS_REGION"/>
    <property type="match status" value="2"/>
</dbReference>
<evidence type="ECO:0000256" key="1">
    <source>
        <dbReference type="ARBA" id="ARBA00022574"/>
    </source>
</evidence>
<dbReference type="InterPro" id="IPR020472">
    <property type="entry name" value="WD40_PAC1"/>
</dbReference>
<dbReference type="InterPro" id="IPR036322">
    <property type="entry name" value="WD40_repeat_dom_sf"/>
</dbReference>
<feature type="coiled-coil region" evidence="4">
    <location>
        <begin position="79"/>
        <end position="222"/>
    </location>
</feature>
<evidence type="ECO:0008006" key="8">
    <source>
        <dbReference type="Google" id="ProtNLM"/>
    </source>
</evidence>
<dbReference type="SUPFAM" id="SSF50978">
    <property type="entry name" value="WD40 repeat-like"/>
    <property type="match status" value="1"/>
</dbReference>
<dbReference type="PROSITE" id="PS00678">
    <property type="entry name" value="WD_REPEATS_1"/>
    <property type="match status" value="3"/>
</dbReference>
<feature type="repeat" description="WD" evidence="3">
    <location>
        <begin position="403"/>
        <end position="444"/>
    </location>
</feature>
<dbReference type="PANTHER" id="PTHR19878:SF8">
    <property type="entry name" value="AUTOPHAGY-RELATED 16, ISOFORM F"/>
    <property type="match status" value="1"/>
</dbReference>
<feature type="region of interest" description="Disordered" evidence="5">
    <location>
        <begin position="233"/>
        <end position="259"/>
    </location>
</feature>
<sequence>MEEIYHLIQQRNATETLPFLPIQSTNTYLRYLVDTLHMRCESLERQYLEQQQLVVDQAQLIQQNAASSSNAKPVSSKYENRLHEKIAKLQDKLNNKLQNEVQAAADALETSKELSSLKERCATQDATISAMQMELDRCNEIVKHLSTELEESKSRTRLAENQFDGLKDAIRALQDENEEKTKLNDRLIQDAVAVKEKYMEQFNNMNDSVEKLQKEVNMLRALSQMNKSWFGLPKFPKNPGATKDNADIEEPKSPGRQWGTVGAVLPSQPQFTIHAHKHDASCVRYDGSNRNLVATASSDSTVRVWDTSNGQLQATFSGGGSHPMLGVDISGGIVCGCGADKTCRVWRYDTKRMIHQLAGHSQKITCIRLFPGEKNVFTASADRSMKLWDISRNTYRQVIQTLTFRHSSTANCSDISIETQSVVTGHLDGGTRFWDVRTGDRVLDIPDLHDGGVTSVQWNPQSSHEVLTNGRDSTLKILDARKNAAVCVFHDPGFRTLTNYASSSFSPDSVYVAACSGENGDVFVWNVAKNALEKRLSGHNSGGIGLAWGVGGTNGQQVATIDKSGVLVLWA</sequence>
<proteinExistence type="predicted"/>
<feature type="repeat" description="WD" evidence="3">
    <location>
        <begin position="273"/>
        <end position="315"/>
    </location>
</feature>
<evidence type="ECO:0000256" key="3">
    <source>
        <dbReference type="PROSITE-ProRule" id="PRU00221"/>
    </source>
</evidence>